<evidence type="ECO:0000256" key="1">
    <source>
        <dbReference type="SAM" id="Phobius"/>
    </source>
</evidence>
<name>A0AAV2IJQ0_LYMST</name>
<keyword evidence="1" id="KW-0472">Membrane</keyword>
<dbReference type="SUPFAM" id="SSF81321">
    <property type="entry name" value="Family A G protein-coupled receptor-like"/>
    <property type="match status" value="1"/>
</dbReference>
<comment type="caution">
    <text evidence="2">The sequence shown here is derived from an EMBL/GenBank/DDBJ whole genome shotgun (WGS) entry which is preliminary data.</text>
</comment>
<feature type="transmembrane region" description="Helical" evidence="1">
    <location>
        <begin position="208"/>
        <end position="224"/>
    </location>
</feature>
<proteinExistence type="predicted"/>
<gene>
    <name evidence="2" type="ORF">GSLYS_00019790001</name>
</gene>
<keyword evidence="1" id="KW-1133">Transmembrane helix</keyword>
<keyword evidence="3" id="KW-1185">Reference proteome</keyword>
<evidence type="ECO:0000313" key="3">
    <source>
        <dbReference type="Proteomes" id="UP001497497"/>
    </source>
</evidence>
<feature type="transmembrane region" description="Helical" evidence="1">
    <location>
        <begin position="6"/>
        <end position="29"/>
    </location>
</feature>
<dbReference type="Proteomes" id="UP001497497">
    <property type="component" value="Unassembled WGS sequence"/>
</dbReference>
<keyword evidence="1" id="KW-0812">Transmembrane</keyword>
<feature type="non-terminal residue" evidence="2">
    <location>
        <position position="229"/>
    </location>
</feature>
<dbReference type="Gene3D" id="1.20.1070.10">
    <property type="entry name" value="Rhodopsin 7-helix transmembrane proteins"/>
    <property type="match status" value="1"/>
</dbReference>
<reference evidence="2 3" key="1">
    <citation type="submission" date="2024-04" db="EMBL/GenBank/DDBJ databases">
        <authorList>
            <consortium name="Genoscope - CEA"/>
            <person name="William W."/>
        </authorList>
    </citation>
    <scope>NUCLEOTIDE SEQUENCE [LARGE SCALE GENOMIC DNA]</scope>
</reference>
<feature type="transmembrane region" description="Helical" evidence="1">
    <location>
        <begin position="50"/>
        <end position="76"/>
    </location>
</feature>
<protein>
    <recommendedName>
        <fullName evidence="4">G-protein coupled receptors family 1 profile domain-containing protein</fullName>
    </recommendedName>
</protein>
<dbReference type="AlphaFoldDB" id="A0AAV2IJQ0"/>
<dbReference type="EMBL" id="CAXITT010000807">
    <property type="protein sequence ID" value="CAL1546413.1"/>
    <property type="molecule type" value="Genomic_DNA"/>
</dbReference>
<sequence length="229" mass="25618">YPTAFVIYFGSIRTCLFTIPVLITLYLFIAKCVCVVRLLHFKNMFSVRTTVIIMPSICVCAVLSYLPVLSITGIMWVHDEKTNASRIAMATSPYRDIIKNVVWTARDSIPSIASQVIVIVCIYLMIGSLKKANRRKIATEELTKITNSAGPDGAEVQVIKQVVVISVVYIVGNTPKIAIILASSVVPDLNLGHRFQDLYIVLTNTRELIEMIFSAVNIIIYYSYNSKFK</sequence>
<feature type="transmembrane region" description="Helical" evidence="1">
    <location>
        <begin position="109"/>
        <end position="126"/>
    </location>
</feature>
<evidence type="ECO:0008006" key="4">
    <source>
        <dbReference type="Google" id="ProtNLM"/>
    </source>
</evidence>
<organism evidence="2 3">
    <name type="scientific">Lymnaea stagnalis</name>
    <name type="common">Great pond snail</name>
    <name type="synonym">Helix stagnalis</name>
    <dbReference type="NCBI Taxonomy" id="6523"/>
    <lineage>
        <taxon>Eukaryota</taxon>
        <taxon>Metazoa</taxon>
        <taxon>Spiralia</taxon>
        <taxon>Lophotrochozoa</taxon>
        <taxon>Mollusca</taxon>
        <taxon>Gastropoda</taxon>
        <taxon>Heterobranchia</taxon>
        <taxon>Euthyneura</taxon>
        <taxon>Panpulmonata</taxon>
        <taxon>Hygrophila</taxon>
        <taxon>Lymnaeoidea</taxon>
        <taxon>Lymnaeidae</taxon>
        <taxon>Lymnaea</taxon>
    </lineage>
</organism>
<accession>A0AAV2IJQ0</accession>
<feature type="non-terminal residue" evidence="2">
    <location>
        <position position="1"/>
    </location>
</feature>
<evidence type="ECO:0000313" key="2">
    <source>
        <dbReference type="EMBL" id="CAL1546413.1"/>
    </source>
</evidence>